<dbReference type="InterPro" id="IPR015797">
    <property type="entry name" value="NUDIX_hydrolase-like_dom_sf"/>
</dbReference>
<dbReference type="CDD" id="cd03676">
    <property type="entry name" value="NUDIX_Tnr3_like"/>
    <property type="match status" value="1"/>
</dbReference>
<protein>
    <submittedName>
        <fullName evidence="3">NUDIX hydrolase</fullName>
    </submittedName>
</protein>
<feature type="compositionally biased region" description="Low complexity" evidence="1">
    <location>
        <begin position="15"/>
        <end position="31"/>
    </location>
</feature>
<dbReference type="Pfam" id="PF00293">
    <property type="entry name" value="NUDIX"/>
    <property type="match status" value="1"/>
</dbReference>
<dbReference type="Proteomes" id="UP000216020">
    <property type="component" value="Unassembled WGS sequence"/>
</dbReference>
<dbReference type="OrthoDB" id="5621792at2"/>
<evidence type="ECO:0000256" key="1">
    <source>
        <dbReference type="SAM" id="MobiDB-lite"/>
    </source>
</evidence>
<dbReference type="AlphaFoldDB" id="A0A261SIY6"/>
<name>A0A261SIY6_9BORD</name>
<dbReference type="RefSeq" id="WP_094851019.1">
    <property type="nucleotide sequence ID" value="NZ_NEVM01000001.1"/>
</dbReference>
<feature type="region of interest" description="Disordered" evidence="1">
    <location>
        <begin position="1"/>
        <end position="31"/>
    </location>
</feature>
<evidence type="ECO:0000259" key="2">
    <source>
        <dbReference type="PROSITE" id="PS51462"/>
    </source>
</evidence>
<organism evidence="3 4">
    <name type="scientific">Bordetella genomosp. 10</name>
    <dbReference type="NCBI Taxonomy" id="1416804"/>
    <lineage>
        <taxon>Bacteria</taxon>
        <taxon>Pseudomonadati</taxon>
        <taxon>Pseudomonadota</taxon>
        <taxon>Betaproteobacteria</taxon>
        <taxon>Burkholderiales</taxon>
        <taxon>Alcaligenaceae</taxon>
        <taxon>Bordetella</taxon>
    </lineage>
</organism>
<reference evidence="4" key="1">
    <citation type="submission" date="2017-05" db="EMBL/GenBank/DDBJ databases">
        <title>Complete and WGS of Bordetella genogroups.</title>
        <authorList>
            <person name="Spilker T."/>
            <person name="Lipuma J."/>
        </authorList>
    </citation>
    <scope>NUCLEOTIDE SEQUENCE [LARGE SCALE GENOMIC DNA]</scope>
    <source>
        <strain evidence="4">AU16122</strain>
    </source>
</reference>
<evidence type="ECO:0000313" key="3">
    <source>
        <dbReference type="EMBL" id="OZI36912.1"/>
    </source>
</evidence>
<dbReference type="GO" id="GO:0016787">
    <property type="term" value="F:hydrolase activity"/>
    <property type="evidence" value="ECO:0007669"/>
    <property type="project" value="UniProtKB-KW"/>
</dbReference>
<dbReference type="EMBL" id="NEVM01000001">
    <property type="protein sequence ID" value="OZI36912.1"/>
    <property type="molecule type" value="Genomic_DNA"/>
</dbReference>
<dbReference type="InterPro" id="IPR000086">
    <property type="entry name" value="NUDIX_hydrolase_dom"/>
</dbReference>
<feature type="domain" description="Nudix hydrolase" evidence="2">
    <location>
        <begin position="148"/>
        <end position="286"/>
    </location>
</feature>
<keyword evidence="3" id="KW-0378">Hydrolase</keyword>
<evidence type="ECO:0000313" key="4">
    <source>
        <dbReference type="Proteomes" id="UP000216020"/>
    </source>
</evidence>
<dbReference type="Gene3D" id="3.90.79.10">
    <property type="entry name" value="Nucleoside Triphosphate Pyrophosphohydrolase"/>
    <property type="match status" value="1"/>
</dbReference>
<gene>
    <name evidence="3" type="ORF">CAL29_00240</name>
</gene>
<comment type="caution">
    <text evidence="3">The sequence shown here is derived from an EMBL/GenBank/DDBJ whole genome shotgun (WGS) entry which is preliminary data.</text>
</comment>
<proteinExistence type="predicted"/>
<dbReference type="PROSITE" id="PS51462">
    <property type="entry name" value="NUDIX"/>
    <property type="match status" value="1"/>
</dbReference>
<sequence>MQQKSTHTPPPDDAVPPTAGPAADGGQTPTPATRASALYALLRERAVEPAPELSRPVLVAGRPCGRATLAACDALRHLPGATVRDDALELGAGLAPGAALDGLLARVAQRLREADCLRGWRDELLDVLDEQGRPVGAIERAAVRPLGLLTRAVHLNAWTPDGRLWIARRALSKSTDPGMWDTLVGGLAGSGEDLDLALVRECGEEAGLDAPDIQAREPMRTVLRMHRRLPEGYQVEDLMVSRCVLPAHVRPANRDGEVMEIATVDAERALAMVAAGEFTLEAALVIADELMSRPGARS</sequence>
<dbReference type="SUPFAM" id="SSF55811">
    <property type="entry name" value="Nudix"/>
    <property type="match status" value="1"/>
</dbReference>
<keyword evidence="4" id="KW-1185">Reference proteome</keyword>
<accession>A0A261SIY6</accession>